<dbReference type="OrthoDB" id="952271at2759"/>
<keyword evidence="6" id="KW-0862">Zinc</keyword>
<accession>A0A078B2J5</accession>
<reference evidence="14 15" key="1">
    <citation type="submission" date="2014-06" db="EMBL/GenBank/DDBJ databases">
        <authorList>
            <person name="Swart Estienne"/>
        </authorList>
    </citation>
    <scope>NUCLEOTIDE SEQUENCE [LARGE SCALE GENOMIC DNA]</scope>
    <source>
        <strain evidence="14 15">130c</strain>
    </source>
</reference>
<dbReference type="InterPro" id="IPR050626">
    <property type="entry name" value="Peptidase_M16"/>
</dbReference>
<comment type="similarity">
    <text evidence="2 8">Belongs to the peptidase M16 family.</text>
</comment>
<feature type="compositionally biased region" description="Acidic residues" evidence="9">
    <location>
        <begin position="789"/>
        <end position="800"/>
    </location>
</feature>
<sequence length="1089" mass="128049">MEGGRQTQGIQLEKSPKDKNEYDMFTLNNQLQVLLINDNNQIELQKGGQMASVSLSVNAGCLNDPMHRQGLAHFLEHMIFMGSSKYPDESAFSTFISSHGGYSNAYTELEFTNYYFKVDYKGLFVALDMFMWLLKDPLLKQDAQDREIKSIESEFEGNYPYDSSRRCQLLNSNTSDKHHIYNRFTWGNIKSLTEKSPDTLIDDVRKFFNDHYSSDRMKLVIQVKTDDCMNELREKVQEIFSQIDNKNLGLQNFHYKSDGAIVQLPYENNLNQMIVFNSVKNTNNIQILFTFHKQNLQLTTQALYIISQLVGHEGKGSLYQNLKQNEQILSLHSRYDTQQKTLFYTFEVSLTLTEKGVIEYQNVVAGVFRYFKIILEKIESTKDFDEFDFLRQIKQLSEVCFYYYKIPDATDSVCELANEMIFSDDHSQILKDTYSGIIVQKIDLKHIVDFLKQMTLDSCKIVMSGKNLLDKDLYENKLTKTKTEKWFKTNYQIVEKPVSSIINQIQNYDTSKLSLPLTNPLIPEDFKIKSQAKLEKNQIPQLIYKDENLYELWLLQDHTFQMPRAIVQIVFMIPNFFETPFRRAYWSVYTDTLIEKITAEVGYEALMADISYSIKGFENLGFKIKFQGFNDKLSDFIKMFFQIMKSIRDNGFEEFYIRTAVEKSIRSFKNINVEVDQKTTNNRLIYLLQHQYHAKQILEELDKFDLQVFNQNFVRNSILQDIKYMKVFIAGNIESHDAEMISQIPIYELKIKPQQFNLRDLNVTKISLLKDNEIVQWDSIHLSKPVDAQDQDESENESMEDLTGQQQESEDEEEEEESEQVNPIEESEIQSQNQDQSHTEVQSDKNKIDEENKDSLKQAESDEEMDDEEEKEEKRENNSCIQVYFQSKSHDQFTGLALQLIESILEELFYDEMRNKEQLGYYVAVSRRQARGVFALLFTIESAEYDPLHLQEKIEKFIKEVISKIQEKEEIYREYYEGLIARKKEGYKDIKEEAGYYFGQMREFTCEMRSLCWDRIDQEIQMLETQMTKEKLIEVFNDTLLNSPRIAIFRVFAEKYKHLAKHHEFEEMVLSGDYISGSLGQSIDMFLNS</sequence>
<keyword evidence="4" id="KW-0479">Metal-binding</keyword>
<evidence type="ECO:0000256" key="3">
    <source>
        <dbReference type="ARBA" id="ARBA00022670"/>
    </source>
</evidence>
<feature type="compositionally biased region" description="Acidic residues" evidence="9">
    <location>
        <begin position="861"/>
        <end position="871"/>
    </location>
</feature>
<dbReference type="OMA" id="INQVMEH"/>
<evidence type="ECO:0000256" key="6">
    <source>
        <dbReference type="ARBA" id="ARBA00022833"/>
    </source>
</evidence>
<dbReference type="Pfam" id="PF16187">
    <property type="entry name" value="Peptidase_M16_M"/>
    <property type="match status" value="1"/>
</dbReference>
<dbReference type="InterPro" id="IPR032632">
    <property type="entry name" value="Peptidase_M16_M"/>
</dbReference>
<dbReference type="AlphaFoldDB" id="A0A078B2J5"/>
<dbReference type="GO" id="GO:0004222">
    <property type="term" value="F:metalloendopeptidase activity"/>
    <property type="evidence" value="ECO:0007669"/>
    <property type="project" value="InterPro"/>
</dbReference>
<evidence type="ECO:0000259" key="13">
    <source>
        <dbReference type="Pfam" id="PF22456"/>
    </source>
</evidence>
<dbReference type="InterPro" id="IPR007863">
    <property type="entry name" value="Peptidase_M16_C"/>
</dbReference>
<dbReference type="Pfam" id="PF22456">
    <property type="entry name" value="PqqF-like_C_4"/>
    <property type="match status" value="1"/>
</dbReference>
<evidence type="ECO:0000256" key="8">
    <source>
        <dbReference type="RuleBase" id="RU004447"/>
    </source>
</evidence>
<evidence type="ECO:0000256" key="9">
    <source>
        <dbReference type="SAM" id="MobiDB-lite"/>
    </source>
</evidence>
<feature type="compositionally biased region" description="Basic and acidic residues" evidence="9">
    <location>
        <begin position="837"/>
        <end position="860"/>
    </location>
</feature>
<evidence type="ECO:0000313" key="15">
    <source>
        <dbReference type="Proteomes" id="UP000039865"/>
    </source>
</evidence>
<dbReference type="Pfam" id="PF05193">
    <property type="entry name" value="Peptidase_M16_C"/>
    <property type="match status" value="1"/>
</dbReference>
<evidence type="ECO:0000259" key="10">
    <source>
        <dbReference type="Pfam" id="PF00675"/>
    </source>
</evidence>
<evidence type="ECO:0000259" key="11">
    <source>
        <dbReference type="Pfam" id="PF05193"/>
    </source>
</evidence>
<dbReference type="GO" id="GO:0005737">
    <property type="term" value="C:cytoplasm"/>
    <property type="evidence" value="ECO:0007669"/>
    <property type="project" value="UniProtKB-ARBA"/>
</dbReference>
<dbReference type="InterPro" id="IPR011249">
    <property type="entry name" value="Metalloenz_LuxS/M16"/>
</dbReference>
<dbReference type="InterPro" id="IPR054734">
    <property type="entry name" value="PqqF-like_C_4"/>
</dbReference>
<keyword evidence="7" id="KW-0482">Metalloprotease</keyword>
<feature type="region of interest" description="Disordered" evidence="9">
    <location>
        <begin position="785"/>
        <end position="877"/>
    </location>
</feature>
<proteinExistence type="inferred from homology"/>
<keyword evidence="5" id="KW-0378">Hydrolase</keyword>
<dbReference type="GO" id="GO:0006508">
    <property type="term" value="P:proteolysis"/>
    <property type="evidence" value="ECO:0007669"/>
    <property type="project" value="UniProtKB-KW"/>
</dbReference>
<feature type="domain" description="Peptidase M16 N-terminal" evidence="10">
    <location>
        <begin position="47"/>
        <end position="175"/>
    </location>
</feature>
<evidence type="ECO:0000313" key="14">
    <source>
        <dbReference type="EMBL" id="CDW88765.1"/>
    </source>
</evidence>
<dbReference type="FunFam" id="3.30.830.10:FF:000012">
    <property type="entry name" value="Protease 3"/>
    <property type="match status" value="1"/>
</dbReference>
<feature type="compositionally biased region" description="Acidic residues" evidence="9">
    <location>
        <begin position="808"/>
        <end position="819"/>
    </location>
</feature>
<comment type="cofactor">
    <cofactor evidence="1">
        <name>Zn(2+)</name>
        <dbReference type="ChEBI" id="CHEBI:29105"/>
    </cofactor>
</comment>
<keyword evidence="15" id="KW-1185">Reference proteome</keyword>
<dbReference type="PANTHER" id="PTHR43690:SF18">
    <property type="entry name" value="INSULIN-DEGRADING ENZYME-RELATED"/>
    <property type="match status" value="1"/>
</dbReference>
<evidence type="ECO:0000256" key="7">
    <source>
        <dbReference type="ARBA" id="ARBA00023049"/>
    </source>
</evidence>
<dbReference type="Gene3D" id="3.30.830.10">
    <property type="entry name" value="Metalloenzyme, LuxS/M16 peptidase-like"/>
    <property type="match status" value="4"/>
</dbReference>
<dbReference type="PROSITE" id="PS00143">
    <property type="entry name" value="INSULINASE"/>
    <property type="match status" value="1"/>
</dbReference>
<dbReference type="InParanoid" id="A0A078B2J5"/>
<evidence type="ECO:0000256" key="1">
    <source>
        <dbReference type="ARBA" id="ARBA00001947"/>
    </source>
</evidence>
<dbReference type="InterPro" id="IPR001431">
    <property type="entry name" value="Pept_M16_Zn_BS"/>
</dbReference>
<dbReference type="InterPro" id="IPR011765">
    <property type="entry name" value="Pept_M16_N"/>
</dbReference>
<dbReference type="EMBL" id="CCKQ01016881">
    <property type="protein sequence ID" value="CDW88765.1"/>
    <property type="molecule type" value="Genomic_DNA"/>
</dbReference>
<feature type="domain" description="Peptidase M16 middle/third" evidence="12">
    <location>
        <begin position="401"/>
        <end position="698"/>
    </location>
</feature>
<evidence type="ECO:0000259" key="12">
    <source>
        <dbReference type="Pfam" id="PF16187"/>
    </source>
</evidence>
<dbReference type="GO" id="GO:0046872">
    <property type="term" value="F:metal ion binding"/>
    <property type="evidence" value="ECO:0007669"/>
    <property type="project" value="UniProtKB-KW"/>
</dbReference>
<feature type="domain" description="Coenzyme PQQ synthesis protein F-like C-terminal lobe" evidence="13">
    <location>
        <begin position="900"/>
        <end position="995"/>
    </location>
</feature>
<feature type="domain" description="Peptidase M16 C-terminal" evidence="11">
    <location>
        <begin position="202"/>
        <end position="377"/>
    </location>
</feature>
<dbReference type="SUPFAM" id="SSF63411">
    <property type="entry name" value="LuxS/MPP-like metallohydrolase"/>
    <property type="match status" value="4"/>
</dbReference>
<evidence type="ECO:0000256" key="2">
    <source>
        <dbReference type="ARBA" id="ARBA00007261"/>
    </source>
</evidence>
<gene>
    <name evidence="14" type="primary">Contig16916.g18019</name>
    <name evidence="14" type="ORF">STYLEM_17889</name>
</gene>
<keyword evidence="3" id="KW-0645">Protease</keyword>
<evidence type="ECO:0000256" key="4">
    <source>
        <dbReference type="ARBA" id="ARBA00022723"/>
    </source>
</evidence>
<dbReference type="PANTHER" id="PTHR43690">
    <property type="entry name" value="NARDILYSIN"/>
    <property type="match status" value="1"/>
</dbReference>
<evidence type="ECO:0000256" key="5">
    <source>
        <dbReference type="ARBA" id="ARBA00022801"/>
    </source>
</evidence>
<dbReference type="Proteomes" id="UP000039865">
    <property type="component" value="Unassembled WGS sequence"/>
</dbReference>
<protein>
    <submittedName>
        <fullName evidence="14">A-pheromone processing metallopeptidase ste23</fullName>
    </submittedName>
</protein>
<organism evidence="14 15">
    <name type="scientific">Stylonychia lemnae</name>
    <name type="common">Ciliate</name>
    <dbReference type="NCBI Taxonomy" id="5949"/>
    <lineage>
        <taxon>Eukaryota</taxon>
        <taxon>Sar</taxon>
        <taxon>Alveolata</taxon>
        <taxon>Ciliophora</taxon>
        <taxon>Intramacronucleata</taxon>
        <taxon>Spirotrichea</taxon>
        <taxon>Stichotrichia</taxon>
        <taxon>Sporadotrichida</taxon>
        <taxon>Oxytrichidae</taxon>
        <taxon>Stylonychinae</taxon>
        <taxon>Stylonychia</taxon>
    </lineage>
</organism>
<name>A0A078B2J5_STYLE</name>
<dbReference type="Pfam" id="PF00675">
    <property type="entry name" value="Peptidase_M16"/>
    <property type="match status" value="1"/>
</dbReference>